<keyword evidence="3 4" id="KW-0732">Signal</keyword>
<dbReference type="AlphaFoldDB" id="A0A2V1HX09"/>
<dbReference type="GO" id="GO:0030246">
    <property type="term" value="F:carbohydrate binding"/>
    <property type="evidence" value="ECO:0007669"/>
    <property type="project" value="UniProtKB-ARBA"/>
</dbReference>
<dbReference type="OrthoDB" id="9813037at2"/>
<dbReference type="RefSeq" id="WP_116757305.1">
    <property type="nucleotide sequence ID" value="NZ_JBHUEX010000001.1"/>
</dbReference>
<feature type="signal peptide" evidence="4">
    <location>
        <begin position="1"/>
        <end position="26"/>
    </location>
</feature>
<dbReference type="InterPro" id="IPR025997">
    <property type="entry name" value="SBP_2_dom"/>
</dbReference>
<keyword evidence="7" id="KW-1185">Reference proteome</keyword>
<comment type="similarity">
    <text evidence="2">Belongs to the bacterial solute-binding protein 2 family.</text>
</comment>
<evidence type="ECO:0000256" key="3">
    <source>
        <dbReference type="ARBA" id="ARBA00022729"/>
    </source>
</evidence>
<evidence type="ECO:0000256" key="1">
    <source>
        <dbReference type="ARBA" id="ARBA00004196"/>
    </source>
</evidence>
<dbReference type="Gene3D" id="3.40.50.2300">
    <property type="match status" value="2"/>
</dbReference>
<comment type="subcellular location">
    <subcellularLocation>
        <location evidence="1">Cell envelope</location>
    </subcellularLocation>
</comment>
<dbReference type="GO" id="GO:0030313">
    <property type="term" value="C:cell envelope"/>
    <property type="evidence" value="ECO:0007669"/>
    <property type="project" value="UniProtKB-SubCell"/>
</dbReference>
<dbReference type="InterPro" id="IPR028082">
    <property type="entry name" value="Peripla_BP_I"/>
</dbReference>
<proteinExistence type="inferred from homology"/>
<dbReference type="PANTHER" id="PTHR46847">
    <property type="entry name" value="D-ALLOSE-BINDING PERIPLASMIC PROTEIN-RELATED"/>
    <property type="match status" value="1"/>
</dbReference>
<dbReference type="SUPFAM" id="SSF53822">
    <property type="entry name" value="Periplasmic binding protein-like I"/>
    <property type="match status" value="1"/>
</dbReference>
<evidence type="ECO:0000313" key="7">
    <source>
        <dbReference type="Proteomes" id="UP000244893"/>
    </source>
</evidence>
<evidence type="ECO:0000313" key="6">
    <source>
        <dbReference type="EMBL" id="PVZ94794.1"/>
    </source>
</evidence>
<dbReference type="PROSITE" id="PS51257">
    <property type="entry name" value="PROKAR_LIPOPROTEIN"/>
    <property type="match status" value="1"/>
</dbReference>
<evidence type="ECO:0000259" key="5">
    <source>
        <dbReference type="Pfam" id="PF13407"/>
    </source>
</evidence>
<dbReference type="PANTHER" id="PTHR46847:SF1">
    <property type="entry name" value="D-ALLOSE-BINDING PERIPLASMIC PROTEIN-RELATED"/>
    <property type="match status" value="1"/>
</dbReference>
<dbReference type="Pfam" id="PF13407">
    <property type="entry name" value="Peripla_BP_4"/>
    <property type="match status" value="1"/>
</dbReference>
<dbReference type="Proteomes" id="UP000244893">
    <property type="component" value="Unassembled WGS sequence"/>
</dbReference>
<protein>
    <recommendedName>
        <fullName evidence="5">Periplasmic binding protein domain-containing protein</fullName>
    </recommendedName>
</protein>
<organism evidence="6 7">
    <name type="scientific">Amnibacterium flavum</name>
    <dbReference type="NCBI Taxonomy" id="2173173"/>
    <lineage>
        <taxon>Bacteria</taxon>
        <taxon>Bacillati</taxon>
        <taxon>Actinomycetota</taxon>
        <taxon>Actinomycetes</taxon>
        <taxon>Micrococcales</taxon>
        <taxon>Microbacteriaceae</taxon>
        <taxon>Amnibacterium</taxon>
    </lineage>
</organism>
<dbReference type="EMBL" id="QEOP01000002">
    <property type="protein sequence ID" value="PVZ94794.1"/>
    <property type="molecule type" value="Genomic_DNA"/>
</dbReference>
<accession>A0A2V1HX09</accession>
<feature type="domain" description="Periplasmic binding protein" evidence="5">
    <location>
        <begin position="52"/>
        <end position="306"/>
    </location>
</feature>
<name>A0A2V1HX09_9MICO</name>
<comment type="caution">
    <text evidence="6">The sequence shown here is derived from an EMBL/GenBank/DDBJ whole genome shotgun (WGS) entry which is preliminary data.</text>
</comment>
<gene>
    <name evidence="6" type="ORF">DDQ50_14060</name>
</gene>
<evidence type="ECO:0000256" key="4">
    <source>
        <dbReference type="SAM" id="SignalP"/>
    </source>
</evidence>
<reference evidence="6 7" key="1">
    <citation type="submission" date="2018-05" db="EMBL/GenBank/DDBJ databases">
        <title>Amnibacterium sp. M8JJ-5, whole genome shotgun sequence.</title>
        <authorList>
            <person name="Tuo L."/>
        </authorList>
    </citation>
    <scope>NUCLEOTIDE SEQUENCE [LARGE SCALE GENOMIC DNA]</scope>
    <source>
        <strain evidence="6 7">M8JJ-5</strain>
    </source>
</reference>
<evidence type="ECO:0000256" key="2">
    <source>
        <dbReference type="ARBA" id="ARBA00007639"/>
    </source>
</evidence>
<sequence length="366" mass="37943">MKTGNRMRIGALAVVAVALLSGCTMGAPGAATSPEATETAPAPVATGELKVGISSREIVNDYNRDIISGAQTLFEKEGGTVTVTNGGGDATKQINDINTLINSGINVLFIELGDPAQLAPVVKKANDAGITVVTAGVGSVVPGAIADAGGDETLMAQMAARALLESMDYQGDLYAFWVPGAPLLETRLRILEAVVADYPQVTLHKEPTDFSPATTQSAMQAILTANPDEGSIAGVWGAYDQMTSGAVQAIQTAGRDEIKSASIDGDRATFSMLYSEGSPFVATVVQNAQLIGELGAQAAIDVRAGKPVGNTVTSAWVATRNNGVAAAEERYGKGIWDEIKLDPAQIASTWPQNQDVVIMQPVTPEN</sequence>
<feature type="chain" id="PRO_5038620613" description="Periplasmic binding protein domain-containing protein" evidence="4">
    <location>
        <begin position="27"/>
        <end position="366"/>
    </location>
</feature>